<dbReference type="SMART" id="SM00032">
    <property type="entry name" value="CCP"/>
    <property type="match status" value="2"/>
</dbReference>
<feature type="compositionally biased region" description="Polar residues" evidence="5">
    <location>
        <begin position="365"/>
        <end position="388"/>
    </location>
</feature>
<gene>
    <name evidence="7" type="ORF">C0Q70_03145</name>
</gene>
<proteinExistence type="predicted"/>
<keyword evidence="8" id="KW-1185">Reference proteome</keyword>
<dbReference type="AlphaFoldDB" id="A0A2T7PS00"/>
<dbReference type="Proteomes" id="UP000245119">
    <property type="component" value="Linkage Group LG2"/>
</dbReference>
<dbReference type="PANTHER" id="PTHR45656:SF4">
    <property type="entry name" value="PROTEIN CBR-CLEC-78"/>
    <property type="match status" value="1"/>
</dbReference>
<feature type="disulfide bond" evidence="4">
    <location>
        <begin position="139"/>
        <end position="166"/>
    </location>
</feature>
<feature type="domain" description="Sushi" evidence="6">
    <location>
        <begin position="109"/>
        <end position="168"/>
    </location>
</feature>
<feature type="compositionally biased region" description="Polar residues" evidence="5">
    <location>
        <begin position="415"/>
        <end position="425"/>
    </location>
</feature>
<dbReference type="Pfam" id="PF00084">
    <property type="entry name" value="Sushi"/>
    <property type="match status" value="2"/>
</dbReference>
<comment type="caution">
    <text evidence="4">Lacks conserved residue(s) required for the propagation of feature annotation.</text>
</comment>
<keyword evidence="3 4" id="KW-1015">Disulfide bond</keyword>
<feature type="compositionally biased region" description="Polar residues" evidence="5">
    <location>
        <begin position="32"/>
        <end position="46"/>
    </location>
</feature>
<accession>A0A2T7PS00</accession>
<dbReference type="EMBL" id="PZQS01000002">
    <property type="protein sequence ID" value="PVD36170.1"/>
    <property type="molecule type" value="Genomic_DNA"/>
</dbReference>
<name>A0A2T7PS00_POMCA</name>
<feature type="domain" description="Sushi" evidence="6">
    <location>
        <begin position="169"/>
        <end position="228"/>
    </location>
</feature>
<feature type="compositionally biased region" description="Low complexity" evidence="5">
    <location>
        <begin position="394"/>
        <end position="414"/>
    </location>
</feature>
<evidence type="ECO:0000313" key="8">
    <source>
        <dbReference type="Proteomes" id="UP000245119"/>
    </source>
</evidence>
<dbReference type="SUPFAM" id="SSF57535">
    <property type="entry name" value="Complement control module/SCR domain"/>
    <property type="match status" value="2"/>
</dbReference>
<keyword evidence="2" id="KW-0677">Repeat</keyword>
<evidence type="ECO:0000256" key="3">
    <source>
        <dbReference type="ARBA" id="ARBA00023157"/>
    </source>
</evidence>
<dbReference type="InterPro" id="IPR000436">
    <property type="entry name" value="Sushi_SCR_CCP_dom"/>
</dbReference>
<evidence type="ECO:0000256" key="1">
    <source>
        <dbReference type="ARBA" id="ARBA00022729"/>
    </source>
</evidence>
<dbReference type="Gene3D" id="2.10.70.10">
    <property type="entry name" value="Complement Module, domain 1"/>
    <property type="match status" value="2"/>
</dbReference>
<reference evidence="7 8" key="1">
    <citation type="submission" date="2018-04" db="EMBL/GenBank/DDBJ databases">
        <title>The genome of golden apple snail Pomacea canaliculata provides insight into stress tolerance and invasive adaptation.</title>
        <authorList>
            <person name="Liu C."/>
            <person name="Liu B."/>
            <person name="Ren Y."/>
            <person name="Zhang Y."/>
            <person name="Wang H."/>
            <person name="Li S."/>
            <person name="Jiang F."/>
            <person name="Yin L."/>
            <person name="Zhang G."/>
            <person name="Qian W."/>
            <person name="Fan W."/>
        </authorList>
    </citation>
    <scope>NUCLEOTIDE SEQUENCE [LARGE SCALE GENOMIC DNA]</scope>
    <source>
        <strain evidence="7">SZHN2017</strain>
        <tissue evidence="7">Muscle</tissue>
    </source>
</reference>
<dbReference type="PROSITE" id="PS50923">
    <property type="entry name" value="SUSHI"/>
    <property type="match status" value="2"/>
</dbReference>
<comment type="caution">
    <text evidence="7">The sequence shown here is derived from an EMBL/GenBank/DDBJ whole genome shotgun (WGS) entry which is preliminary data.</text>
</comment>
<organism evidence="7 8">
    <name type="scientific">Pomacea canaliculata</name>
    <name type="common">Golden apple snail</name>
    <dbReference type="NCBI Taxonomy" id="400727"/>
    <lineage>
        <taxon>Eukaryota</taxon>
        <taxon>Metazoa</taxon>
        <taxon>Spiralia</taxon>
        <taxon>Lophotrochozoa</taxon>
        <taxon>Mollusca</taxon>
        <taxon>Gastropoda</taxon>
        <taxon>Caenogastropoda</taxon>
        <taxon>Architaenioglossa</taxon>
        <taxon>Ampullarioidea</taxon>
        <taxon>Ampullariidae</taxon>
        <taxon>Pomacea</taxon>
    </lineage>
</organism>
<keyword evidence="1" id="KW-0732">Signal</keyword>
<dbReference type="InterPro" id="IPR051277">
    <property type="entry name" value="SEZ6_CSMD_C4BPB_Regulators"/>
</dbReference>
<evidence type="ECO:0000259" key="6">
    <source>
        <dbReference type="PROSITE" id="PS50923"/>
    </source>
</evidence>
<feature type="region of interest" description="Disordered" evidence="5">
    <location>
        <begin position="18"/>
        <end position="59"/>
    </location>
</feature>
<evidence type="ECO:0000256" key="2">
    <source>
        <dbReference type="ARBA" id="ARBA00022737"/>
    </source>
</evidence>
<dbReference type="PANTHER" id="PTHR45656">
    <property type="entry name" value="PROTEIN CBR-CLEC-78"/>
    <property type="match status" value="1"/>
</dbReference>
<dbReference type="OrthoDB" id="6094298at2759"/>
<feature type="region of interest" description="Disordered" evidence="5">
    <location>
        <begin position="342"/>
        <end position="426"/>
    </location>
</feature>
<dbReference type="CDD" id="cd00033">
    <property type="entry name" value="CCP"/>
    <property type="match status" value="2"/>
</dbReference>
<evidence type="ECO:0000256" key="4">
    <source>
        <dbReference type="PROSITE-ProRule" id="PRU00302"/>
    </source>
</evidence>
<protein>
    <recommendedName>
        <fullName evidence="6">Sushi domain-containing protein</fullName>
    </recommendedName>
</protein>
<sequence>MATLIKYSNKCREMASGFTNSSNLPPFDPAQEQVSNPPEVNTAQKTSPPPTRPPQSAGSGVDFDFKGFFDHFTKVYGNESLSILQYHLNDRINADGLTPASNTLSGPPVPCGEAPSLPGSSITYKNPLRSHGSMASYTCNTGYTGNSEAIVCQSGKWTDPVNPVICTIVTCPVTPPHIPNSNYHMTTSIYGSQVTYTCKSGFQAVGIASPASCQQNGQWTQPNFKCANMMEMMAHNNAYQSLSSAGGSMASMLGNSAMSGMGAPTGVNTGLEAMLVSAMQGATRPALPPHLQSAASMGLMDPNIMRTLMPGMNFGAPGTGAVAGRAMEPEVAMEMLMMSQMMQNMQRQRQAQQSQKKQQRIRQQTSGSSAQSPNLMATKSAVSASHASLSGRDLQGSTGPSSGSSGSQLKTSGSAGSPMSGNNNPLMDAIMNAAGLPGKMIH</sequence>
<evidence type="ECO:0000313" key="7">
    <source>
        <dbReference type="EMBL" id="PVD36170.1"/>
    </source>
</evidence>
<evidence type="ECO:0000256" key="5">
    <source>
        <dbReference type="SAM" id="MobiDB-lite"/>
    </source>
</evidence>
<dbReference type="InterPro" id="IPR035976">
    <property type="entry name" value="Sushi/SCR/CCP_sf"/>
</dbReference>
<dbReference type="STRING" id="400727.A0A2T7PS00"/>
<feature type="compositionally biased region" description="Low complexity" evidence="5">
    <location>
        <begin position="342"/>
        <end position="364"/>
    </location>
</feature>
<keyword evidence="4" id="KW-0768">Sushi</keyword>